<dbReference type="Proteomes" id="UP001596470">
    <property type="component" value="Unassembled WGS sequence"/>
</dbReference>
<dbReference type="RefSeq" id="WP_382352693.1">
    <property type="nucleotide sequence ID" value="NZ_JBHMBP010000004.1"/>
</dbReference>
<evidence type="ECO:0000313" key="3">
    <source>
        <dbReference type="Proteomes" id="UP001596470"/>
    </source>
</evidence>
<feature type="compositionally biased region" description="Low complexity" evidence="1">
    <location>
        <begin position="43"/>
        <end position="55"/>
    </location>
</feature>
<name>A0ABW2D0M7_9ACTN</name>
<organism evidence="2 3">
    <name type="scientific">Glycomyces mayteni</name>
    <dbReference type="NCBI Taxonomy" id="543887"/>
    <lineage>
        <taxon>Bacteria</taxon>
        <taxon>Bacillati</taxon>
        <taxon>Actinomycetota</taxon>
        <taxon>Actinomycetes</taxon>
        <taxon>Glycomycetales</taxon>
        <taxon>Glycomycetaceae</taxon>
        <taxon>Glycomyces</taxon>
    </lineage>
</organism>
<dbReference type="InterPro" id="IPR043519">
    <property type="entry name" value="NT_sf"/>
</dbReference>
<feature type="region of interest" description="Disordered" evidence="1">
    <location>
        <begin position="163"/>
        <end position="185"/>
    </location>
</feature>
<dbReference type="Gene3D" id="3.30.460.10">
    <property type="entry name" value="Beta Polymerase, domain 2"/>
    <property type="match status" value="1"/>
</dbReference>
<feature type="region of interest" description="Disordered" evidence="1">
    <location>
        <begin position="1"/>
        <end position="76"/>
    </location>
</feature>
<proteinExistence type="predicted"/>
<dbReference type="EMBL" id="JBHSYS010000001">
    <property type="protein sequence ID" value="MFC6955797.1"/>
    <property type="molecule type" value="Genomic_DNA"/>
</dbReference>
<keyword evidence="3" id="KW-1185">Reference proteome</keyword>
<gene>
    <name evidence="2" type="ORF">ACFQS3_01170</name>
</gene>
<sequence length="280" mass="31051">MGSSSSKPSGNAGGKAAGTIVNRVLKWPGAFRKAVSRKKKPGDTGTAPGPAPKTDVPTPDAPKGWTHPKHPDVKLSPEDNAAVDRFLERSRDAESRITPKMDEIAERNGSELIGRDHRLKTEDSLKEKIARIQRRNPDATADEAIKEINDSVRYTMGHSEGRYTEGVKDAQQSLKDAGFEPDPKQYKYKWNQDGKYQGINTTWRDPETGTQFEVQHHTGKSFWAKDEGTHDLYDQMKVLDDGDPRKAALDAEQKKIFNEVPHPNNVQDLKTFDGSFGGGS</sequence>
<evidence type="ECO:0000313" key="2">
    <source>
        <dbReference type="EMBL" id="MFC6955797.1"/>
    </source>
</evidence>
<accession>A0ABW2D0M7</accession>
<evidence type="ECO:0000256" key="1">
    <source>
        <dbReference type="SAM" id="MobiDB-lite"/>
    </source>
</evidence>
<reference evidence="3" key="1">
    <citation type="journal article" date="2019" name="Int. J. Syst. Evol. Microbiol.">
        <title>The Global Catalogue of Microorganisms (GCM) 10K type strain sequencing project: providing services to taxonomists for standard genome sequencing and annotation.</title>
        <authorList>
            <consortium name="The Broad Institute Genomics Platform"/>
            <consortium name="The Broad Institute Genome Sequencing Center for Infectious Disease"/>
            <person name="Wu L."/>
            <person name="Ma J."/>
        </authorList>
    </citation>
    <scope>NUCLEOTIDE SEQUENCE [LARGE SCALE GENOMIC DNA]</scope>
    <source>
        <strain evidence="3">KACC 12634</strain>
    </source>
</reference>
<comment type="caution">
    <text evidence="2">The sequence shown here is derived from an EMBL/GenBank/DDBJ whole genome shotgun (WGS) entry which is preliminary data.</text>
</comment>
<protein>
    <submittedName>
        <fullName evidence="2">Uncharacterized protein</fullName>
    </submittedName>
</protein>